<dbReference type="RefSeq" id="WP_215351531.1">
    <property type="nucleotide sequence ID" value="NZ_BAAAFE010000001.1"/>
</dbReference>
<keyword evidence="5" id="KW-1185">Reference proteome</keyword>
<evidence type="ECO:0000313" key="5">
    <source>
        <dbReference type="Proteomes" id="UP001500738"/>
    </source>
</evidence>
<dbReference type="PROSITE" id="PS50222">
    <property type="entry name" value="EF_HAND_2"/>
    <property type="match status" value="2"/>
</dbReference>
<feature type="chain" id="PRO_5046573484" description="EF-hand domain-containing protein" evidence="2">
    <location>
        <begin position="21"/>
        <end position="114"/>
    </location>
</feature>
<dbReference type="CDD" id="cd00051">
    <property type="entry name" value="EFh"/>
    <property type="match status" value="1"/>
</dbReference>
<dbReference type="PROSITE" id="PS00018">
    <property type="entry name" value="EF_HAND_1"/>
    <property type="match status" value="2"/>
</dbReference>
<comment type="caution">
    <text evidence="4">The sequence shown here is derived from an EMBL/GenBank/DDBJ whole genome shotgun (WGS) entry which is preliminary data.</text>
</comment>
<dbReference type="EMBL" id="BAAAFE010000001">
    <property type="protein sequence ID" value="GAA0860909.1"/>
    <property type="molecule type" value="Genomic_DNA"/>
</dbReference>
<dbReference type="Pfam" id="PF13499">
    <property type="entry name" value="EF-hand_7"/>
    <property type="match status" value="1"/>
</dbReference>
<feature type="domain" description="EF-hand" evidence="3">
    <location>
        <begin position="21"/>
        <end position="56"/>
    </location>
</feature>
<dbReference type="InterPro" id="IPR018247">
    <property type="entry name" value="EF_Hand_1_Ca_BS"/>
</dbReference>
<dbReference type="InterPro" id="IPR011992">
    <property type="entry name" value="EF-hand-dom_pair"/>
</dbReference>
<protein>
    <recommendedName>
        <fullName evidence="3">EF-hand domain-containing protein</fullName>
    </recommendedName>
</protein>
<dbReference type="Gene3D" id="1.10.238.10">
    <property type="entry name" value="EF-hand"/>
    <property type="match status" value="1"/>
</dbReference>
<dbReference type="InterPro" id="IPR002048">
    <property type="entry name" value="EF_hand_dom"/>
</dbReference>
<accession>A0ABP3X9Z4</accession>
<evidence type="ECO:0000259" key="3">
    <source>
        <dbReference type="PROSITE" id="PS50222"/>
    </source>
</evidence>
<keyword evidence="2" id="KW-0732">Signal</keyword>
<reference evidence="5" key="1">
    <citation type="journal article" date="2019" name="Int. J. Syst. Evol. Microbiol.">
        <title>The Global Catalogue of Microorganisms (GCM) 10K type strain sequencing project: providing services to taxonomists for standard genome sequencing and annotation.</title>
        <authorList>
            <consortium name="The Broad Institute Genomics Platform"/>
            <consortium name="The Broad Institute Genome Sequencing Center for Infectious Disease"/>
            <person name="Wu L."/>
            <person name="Ma J."/>
        </authorList>
    </citation>
    <scope>NUCLEOTIDE SEQUENCE [LARGE SCALE GENOMIC DNA]</scope>
    <source>
        <strain evidence="5">JCM 15910</strain>
    </source>
</reference>
<evidence type="ECO:0000256" key="1">
    <source>
        <dbReference type="SAM" id="MobiDB-lite"/>
    </source>
</evidence>
<feature type="signal peptide" evidence="2">
    <location>
        <begin position="1"/>
        <end position="20"/>
    </location>
</feature>
<sequence length="114" mass="12066">MKKRILIAAPLALIAPAAYAQPPHDGGRIFAMIDANGDGKLDKAEITKMAQMRAEKQGDPSLAAPEKIDIFFKHLDANGDGFVDKSEIEAMRGARASAPPPEAAQDDAPAQDAN</sequence>
<name>A0ABP3X9Z4_9SPHN</name>
<feature type="region of interest" description="Disordered" evidence="1">
    <location>
        <begin position="89"/>
        <end position="114"/>
    </location>
</feature>
<dbReference type="SMART" id="SM00054">
    <property type="entry name" value="EFh"/>
    <property type="match status" value="2"/>
</dbReference>
<dbReference type="Proteomes" id="UP001500738">
    <property type="component" value="Unassembled WGS sequence"/>
</dbReference>
<feature type="domain" description="EF-hand" evidence="3">
    <location>
        <begin position="63"/>
        <end position="98"/>
    </location>
</feature>
<proteinExistence type="predicted"/>
<gene>
    <name evidence="4" type="ORF">GCM10009115_01530</name>
</gene>
<organism evidence="4 5">
    <name type="scientific">Sphingopyxis soli</name>
    <dbReference type="NCBI Taxonomy" id="592051"/>
    <lineage>
        <taxon>Bacteria</taxon>
        <taxon>Pseudomonadati</taxon>
        <taxon>Pseudomonadota</taxon>
        <taxon>Alphaproteobacteria</taxon>
        <taxon>Sphingomonadales</taxon>
        <taxon>Sphingomonadaceae</taxon>
        <taxon>Sphingopyxis</taxon>
    </lineage>
</organism>
<dbReference type="SUPFAM" id="SSF47473">
    <property type="entry name" value="EF-hand"/>
    <property type="match status" value="1"/>
</dbReference>
<evidence type="ECO:0000256" key="2">
    <source>
        <dbReference type="SAM" id="SignalP"/>
    </source>
</evidence>
<evidence type="ECO:0000313" key="4">
    <source>
        <dbReference type="EMBL" id="GAA0860909.1"/>
    </source>
</evidence>